<reference evidence="1" key="2">
    <citation type="submission" date="2017-10" db="EMBL/GenBank/DDBJ databases">
        <title>Ladona fulva Genome sequencing and assembly.</title>
        <authorList>
            <person name="Murali S."/>
            <person name="Richards S."/>
            <person name="Bandaranaike D."/>
            <person name="Bellair M."/>
            <person name="Blankenburg K."/>
            <person name="Chao H."/>
            <person name="Dinh H."/>
            <person name="Doddapaneni H."/>
            <person name="Dugan-Rocha S."/>
            <person name="Elkadiri S."/>
            <person name="Gnanaolivu R."/>
            <person name="Hernandez B."/>
            <person name="Skinner E."/>
            <person name="Javaid M."/>
            <person name="Lee S."/>
            <person name="Li M."/>
            <person name="Ming W."/>
            <person name="Munidasa M."/>
            <person name="Muniz J."/>
            <person name="Nguyen L."/>
            <person name="Hughes D."/>
            <person name="Osuji N."/>
            <person name="Pu L.-L."/>
            <person name="Puazo M."/>
            <person name="Qu C."/>
            <person name="Quiroz J."/>
            <person name="Raj R."/>
            <person name="Weissenberger G."/>
            <person name="Xin Y."/>
            <person name="Zou X."/>
            <person name="Han Y."/>
            <person name="Worley K."/>
            <person name="Muzny D."/>
            <person name="Gibbs R."/>
        </authorList>
    </citation>
    <scope>NUCLEOTIDE SEQUENCE</scope>
    <source>
        <strain evidence="1">Sampled in the wild</strain>
    </source>
</reference>
<name>A0A8K0KD38_LADFU</name>
<proteinExistence type="predicted"/>
<comment type="caution">
    <text evidence="1">The sequence shown here is derived from an EMBL/GenBank/DDBJ whole genome shotgun (WGS) entry which is preliminary data.</text>
</comment>
<organism evidence="1 2">
    <name type="scientific">Ladona fulva</name>
    <name type="common">Scarce chaser dragonfly</name>
    <name type="synonym">Libellula fulva</name>
    <dbReference type="NCBI Taxonomy" id="123851"/>
    <lineage>
        <taxon>Eukaryota</taxon>
        <taxon>Metazoa</taxon>
        <taxon>Ecdysozoa</taxon>
        <taxon>Arthropoda</taxon>
        <taxon>Hexapoda</taxon>
        <taxon>Insecta</taxon>
        <taxon>Pterygota</taxon>
        <taxon>Palaeoptera</taxon>
        <taxon>Odonata</taxon>
        <taxon>Epiprocta</taxon>
        <taxon>Anisoptera</taxon>
        <taxon>Libelluloidea</taxon>
        <taxon>Libellulidae</taxon>
        <taxon>Ladona</taxon>
    </lineage>
</organism>
<evidence type="ECO:0000313" key="1">
    <source>
        <dbReference type="EMBL" id="KAG8231959.1"/>
    </source>
</evidence>
<sequence length="164" mass="18651">MNLGNEGDEAATKLMKEITTTTTTRAKREKALSLIINSELIKFQYKIIRLTAEKIGHKLYPSYEKIRKAKCAAYPEGIVLAEDSCEVNLQSLLARTATRIVESVSTVPASERKIKCSLTCKYGFDRSSRHSQYKQEWQQEGRSDEFLFMSSLVPHRLVNENSSQ</sequence>
<dbReference type="OrthoDB" id="8193306at2759"/>
<dbReference type="AlphaFoldDB" id="A0A8K0KD38"/>
<gene>
    <name evidence="1" type="ORF">J437_LFUL008879</name>
</gene>
<protein>
    <submittedName>
        <fullName evidence="1">Uncharacterized protein</fullName>
    </submittedName>
</protein>
<dbReference type="EMBL" id="KZ308584">
    <property type="protein sequence ID" value="KAG8231959.1"/>
    <property type="molecule type" value="Genomic_DNA"/>
</dbReference>
<accession>A0A8K0KD38</accession>
<evidence type="ECO:0000313" key="2">
    <source>
        <dbReference type="Proteomes" id="UP000792457"/>
    </source>
</evidence>
<dbReference type="Proteomes" id="UP000792457">
    <property type="component" value="Unassembled WGS sequence"/>
</dbReference>
<keyword evidence="2" id="KW-1185">Reference proteome</keyword>
<reference evidence="1" key="1">
    <citation type="submission" date="2013-04" db="EMBL/GenBank/DDBJ databases">
        <authorList>
            <person name="Qu J."/>
            <person name="Murali S.C."/>
            <person name="Bandaranaike D."/>
            <person name="Bellair M."/>
            <person name="Blankenburg K."/>
            <person name="Chao H."/>
            <person name="Dinh H."/>
            <person name="Doddapaneni H."/>
            <person name="Downs B."/>
            <person name="Dugan-Rocha S."/>
            <person name="Elkadiri S."/>
            <person name="Gnanaolivu R.D."/>
            <person name="Hernandez B."/>
            <person name="Javaid M."/>
            <person name="Jayaseelan J.C."/>
            <person name="Lee S."/>
            <person name="Li M."/>
            <person name="Ming W."/>
            <person name="Munidasa M."/>
            <person name="Muniz J."/>
            <person name="Nguyen L."/>
            <person name="Ongeri F."/>
            <person name="Osuji N."/>
            <person name="Pu L.-L."/>
            <person name="Puazo M."/>
            <person name="Qu C."/>
            <person name="Quiroz J."/>
            <person name="Raj R."/>
            <person name="Weissenberger G."/>
            <person name="Xin Y."/>
            <person name="Zou X."/>
            <person name="Han Y."/>
            <person name="Richards S."/>
            <person name="Worley K."/>
            <person name="Muzny D."/>
            <person name="Gibbs R."/>
        </authorList>
    </citation>
    <scope>NUCLEOTIDE SEQUENCE</scope>
    <source>
        <strain evidence="1">Sampled in the wild</strain>
    </source>
</reference>